<feature type="compositionally biased region" description="Low complexity" evidence="1">
    <location>
        <begin position="306"/>
        <end position="333"/>
    </location>
</feature>
<evidence type="ECO:0000313" key="3">
    <source>
        <dbReference type="Proteomes" id="UP000007305"/>
    </source>
</evidence>
<dbReference type="EnsemblPlants" id="Zm00001eb084780_T001">
    <property type="protein sequence ID" value="Zm00001eb084780_P001"/>
    <property type="gene ID" value="Zm00001eb084780"/>
</dbReference>
<evidence type="ECO:0000256" key="1">
    <source>
        <dbReference type="SAM" id="MobiDB-lite"/>
    </source>
</evidence>
<accession>A0A804MGZ7</accession>
<keyword evidence="3" id="KW-1185">Reference proteome</keyword>
<sequence>MVGEGRRERAAEEVKLDIRNVLMALESLKKESLKKKKGDKDRAVGPSSRKKHAEAAQQQAPPQKEVFWAPASLTTKSCADVEYDDDDSMRPAAEPTKEEEDIEGAVCSAPCRRAVKNTTPSPSRNMVDARASTGAEDPMVVDVVVTQLMPEEEALQLCTGCVHENCKYSEHHRCQNQRSDVKGNCCRGPGSRIDGRARGCGPPSTCPSWWRSYRSKQSRGEQSRAAQIETPSRPSRAPHLHLGHPLARVEDELLPCLRQLCALSSAACLPRPQGGCVGVASDNAKAPSRPSRAPCLHQVAHRPKWRMSSSSTASRPSSSPRTHPQPRSIARSASARRELHRGTDPISAP</sequence>
<reference evidence="2" key="3">
    <citation type="submission" date="2021-05" db="UniProtKB">
        <authorList>
            <consortium name="EnsemblPlants"/>
        </authorList>
    </citation>
    <scope>IDENTIFICATION</scope>
    <source>
        <strain evidence="2">cv. B73</strain>
    </source>
</reference>
<dbReference type="Proteomes" id="UP000007305">
    <property type="component" value="Chromosome 2"/>
</dbReference>
<protein>
    <submittedName>
        <fullName evidence="2">Uncharacterized protein</fullName>
    </submittedName>
</protein>
<dbReference type="Gramene" id="Zm00001eb084780_T001">
    <property type="protein sequence ID" value="Zm00001eb084780_P001"/>
    <property type="gene ID" value="Zm00001eb084780"/>
</dbReference>
<dbReference type="AlphaFoldDB" id="A0A804MGZ7"/>
<organism evidence="2 3">
    <name type="scientific">Zea mays</name>
    <name type="common">Maize</name>
    <dbReference type="NCBI Taxonomy" id="4577"/>
    <lineage>
        <taxon>Eukaryota</taxon>
        <taxon>Viridiplantae</taxon>
        <taxon>Streptophyta</taxon>
        <taxon>Embryophyta</taxon>
        <taxon>Tracheophyta</taxon>
        <taxon>Spermatophyta</taxon>
        <taxon>Magnoliopsida</taxon>
        <taxon>Liliopsida</taxon>
        <taxon>Poales</taxon>
        <taxon>Poaceae</taxon>
        <taxon>PACMAD clade</taxon>
        <taxon>Panicoideae</taxon>
        <taxon>Andropogonodae</taxon>
        <taxon>Andropogoneae</taxon>
        <taxon>Tripsacinae</taxon>
        <taxon>Zea</taxon>
    </lineage>
</organism>
<reference evidence="3" key="1">
    <citation type="submission" date="2015-12" db="EMBL/GenBank/DDBJ databases">
        <title>Update maize B73 reference genome by single molecule sequencing technologies.</title>
        <authorList>
            <consortium name="Maize Genome Sequencing Project"/>
            <person name="Ware D."/>
        </authorList>
    </citation>
    <scope>NUCLEOTIDE SEQUENCE [LARGE SCALE GENOMIC DNA]</scope>
    <source>
        <strain evidence="3">cv. B73</strain>
    </source>
</reference>
<proteinExistence type="predicted"/>
<name>A0A804MGZ7_MAIZE</name>
<evidence type="ECO:0000313" key="2">
    <source>
        <dbReference type="EnsemblPlants" id="Zm00001eb084780_P001"/>
    </source>
</evidence>
<feature type="region of interest" description="Disordered" evidence="1">
    <location>
        <begin position="282"/>
        <end position="349"/>
    </location>
</feature>
<feature type="region of interest" description="Disordered" evidence="1">
    <location>
        <begin position="215"/>
        <end position="240"/>
    </location>
</feature>
<dbReference type="InParanoid" id="A0A804MGZ7"/>
<reference evidence="2" key="2">
    <citation type="submission" date="2019-07" db="EMBL/GenBank/DDBJ databases">
        <authorList>
            <person name="Seetharam A."/>
            <person name="Woodhouse M."/>
            <person name="Cannon E."/>
        </authorList>
    </citation>
    <scope>NUCLEOTIDE SEQUENCE [LARGE SCALE GENOMIC DNA]</scope>
    <source>
        <strain evidence="2">cv. B73</strain>
    </source>
</reference>
<feature type="region of interest" description="Disordered" evidence="1">
    <location>
        <begin position="27"/>
        <end position="103"/>
    </location>
</feature>